<proteinExistence type="predicted"/>
<keyword evidence="2" id="KW-1003">Cell membrane</keyword>
<accession>A0A2T2WSK2</accession>
<evidence type="ECO:0000256" key="3">
    <source>
        <dbReference type="ARBA" id="ARBA00022692"/>
    </source>
</evidence>
<evidence type="ECO:0000313" key="8">
    <source>
        <dbReference type="EMBL" id="PSR25192.1"/>
    </source>
</evidence>
<dbReference type="EMBL" id="PXYT01000059">
    <property type="protein sequence ID" value="PSR25192.1"/>
    <property type="molecule type" value="Genomic_DNA"/>
</dbReference>
<dbReference type="PANTHER" id="PTHR35007:SF2">
    <property type="entry name" value="PILUS ASSEMBLE PROTEIN"/>
    <property type="match status" value="1"/>
</dbReference>
<dbReference type="InterPro" id="IPR018076">
    <property type="entry name" value="T2SS_GspF_dom"/>
</dbReference>
<feature type="transmembrane region" description="Helical" evidence="6">
    <location>
        <begin position="107"/>
        <end position="124"/>
    </location>
</feature>
<feature type="domain" description="Type II secretion system protein GspF" evidence="7">
    <location>
        <begin position="174"/>
        <end position="299"/>
    </location>
</feature>
<name>A0A2T2WSK2_9FIRM</name>
<evidence type="ECO:0000256" key="1">
    <source>
        <dbReference type="ARBA" id="ARBA00004651"/>
    </source>
</evidence>
<dbReference type="PANTHER" id="PTHR35007">
    <property type="entry name" value="INTEGRAL MEMBRANE PROTEIN-RELATED"/>
    <property type="match status" value="1"/>
</dbReference>
<evidence type="ECO:0000313" key="9">
    <source>
        <dbReference type="Proteomes" id="UP000242699"/>
    </source>
</evidence>
<comment type="caution">
    <text evidence="8">The sequence shown here is derived from an EMBL/GenBank/DDBJ whole genome shotgun (WGS) entry which is preliminary data.</text>
</comment>
<gene>
    <name evidence="8" type="ORF">C7B43_17495</name>
</gene>
<evidence type="ECO:0000256" key="6">
    <source>
        <dbReference type="SAM" id="Phobius"/>
    </source>
</evidence>
<dbReference type="Pfam" id="PF00482">
    <property type="entry name" value="T2SSF"/>
    <property type="match status" value="1"/>
</dbReference>
<keyword evidence="4 6" id="KW-1133">Transmembrane helix</keyword>
<evidence type="ECO:0000256" key="4">
    <source>
        <dbReference type="ARBA" id="ARBA00022989"/>
    </source>
</evidence>
<dbReference type="Proteomes" id="UP000242699">
    <property type="component" value="Unassembled WGS sequence"/>
</dbReference>
<protein>
    <submittedName>
        <fullName evidence="8">Type II secretion system protein F</fullName>
    </submittedName>
</protein>
<organism evidence="8 9">
    <name type="scientific">Sulfobacillus benefaciens</name>
    <dbReference type="NCBI Taxonomy" id="453960"/>
    <lineage>
        <taxon>Bacteria</taxon>
        <taxon>Bacillati</taxon>
        <taxon>Bacillota</taxon>
        <taxon>Clostridia</taxon>
        <taxon>Eubacteriales</taxon>
        <taxon>Clostridiales Family XVII. Incertae Sedis</taxon>
        <taxon>Sulfobacillus</taxon>
    </lineage>
</organism>
<dbReference type="AlphaFoldDB" id="A0A2T2WSK2"/>
<evidence type="ECO:0000259" key="7">
    <source>
        <dbReference type="Pfam" id="PF00482"/>
    </source>
</evidence>
<dbReference type="GO" id="GO:0005886">
    <property type="term" value="C:plasma membrane"/>
    <property type="evidence" value="ECO:0007669"/>
    <property type="project" value="UniProtKB-SubCell"/>
</dbReference>
<feature type="transmembrane region" description="Helical" evidence="6">
    <location>
        <begin position="282"/>
        <end position="310"/>
    </location>
</feature>
<evidence type="ECO:0000256" key="2">
    <source>
        <dbReference type="ARBA" id="ARBA00022475"/>
    </source>
</evidence>
<keyword evidence="5 6" id="KW-0472">Membrane</keyword>
<reference evidence="8 9" key="1">
    <citation type="journal article" date="2014" name="BMC Genomics">
        <title>Comparison of environmental and isolate Sulfobacillus genomes reveals diverse carbon, sulfur, nitrogen, and hydrogen metabolisms.</title>
        <authorList>
            <person name="Justice N.B."/>
            <person name="Norman A."/>
            <person name="Brown C.T."/>
            <person name="Singh A."/>
            <person name="Thomas B.C."/>
            <person name="Banfield J.F."/>
        </authorList>
    </citation>
    <scope>NUCLEOTIDE SEQUENCE [LARGE SCALE GENOMIC DNA]</scope>
    <source>
        <strain evidence="8">AMDSBA1</strain>
    </source>
</reference>
<feature type="transmembrane region" description="Helical" evidence="6">
    <location>
        <begin position="6"/>
        <end position="26"/>
    </location>
</feature>
<keyword evidence="3 6" id="KW-0812">Transmembrane</keyword>
<feature type="transmembrane region" description="Helical" evidence="6">
    <location>
        <begin position="136"/>
        <end position="154"/>
    </location>
</feature>
<evidence type="ECO:0000256" key="5">
    <source>
        <dbReference type="ARBA" id="ARBA00023136"/>
    </source>
</evidence>
<sequence length="312" mass="34393">MNTLLWLNVGIAVLLALSVVLFRLWVQDLKVLNRQRMLAGRLHSYQLTRRVPADELETPFVQRVIVPNISRVFAAISRVLTPQKVRTELARRLRQAGSKLSPEVFSLYRLALAGLLLALGLYVAAIDHNAPKWQHLAIPLGMGILGYVFMGVRVNTQAQNRLKALEHALPEVFDLLSVSVEAGLAFDGALRKLVSNIDNGPAKDEFGRVMSDMQLGMTRAEALAALAERTKSRELKRFAGLVAQSDRTGSGIAGALRVQARDIKEARAAQAREKAALIPIKIIFPMVLFIFPAIFLTILGPAMLSIIHVFHG</sequence>
<comment type="subcellular location">
    <subcellularLocation>
        <location evidence="1">Cell membrane</location>
        <topology evidence="1">Multi-pass membrane protein</topology>
    </subcellularLocation>
</comment>